<dbReference type="PROSITE" id="PS00622">
    <property type="entry name" value="HTH_LUXR_1"/>
    <property type="match status" value="1"/>
</dbReference>
<evidence type="ECO:0000313" key="6">
    <source>
        <dbReference type="Proteomes" id="UP000642748"/>
    </source>
</evidence>
<dbReference type="GO" id="GO:0005737">
    <property type="term" value="C:cytoplasm"/>
    <property type="evidence" value="ECO:0007669"/>
    <property type="project" value="TreeGrafter"/>
</dbReference>
<dbReference type="EMBL" id="BONZ01000072">
    <property type="protein sequence ID" value="GIH18787.1"/>
    <property type="molecule type" value="Genomic_DNA"/>
</dbReference>
<protein>
    <recommendedName>
        <fullName evidence="4">HTH luxR-type domain-containing protein</fullName>
    </recommendedName>
</protein>
<evidence type="ECO:0000256" key="1">
    <source>
        <dbReference type="ARBA" id="ARBA00022741"/>
    </source>
</evidence>
<dbReference type="CDD" id="cd06170">
    <property type="entry name" value="LuxR_C_like"/>
    <property type="match status" value="1"/>
</dbReference>
<dbReference type="GO" id="GO:0003677">
    <property type="term" value="F:DNA binding"/>
    <property type="evidence" value="ECO:0007669"/>
    <property type="project" value="InterPro"/>
</dbReference>
<evidence type="ECO:0000256" key="2">
    <source>
        <dbReference type="ARBA" id="ARBA00022840"/>
    </source>
</evidence>
<reference evidence="5" key="1">
    <citation type="submission" date="2021-01" db="EMBL/GenBank/DDBJ databases">
        <title>Whole genome shotgun sequence of Rugosimonospora africana NBRC 104875.</title>
        <authorList>
            <person name="Komaki H."/>
            <person name="Tamura T."/>
        </authorList>
    </citation>
    <scope>NUCLEOTIDE SEQUENCE</scope>
    <source>
        <strain evidence="5">NBRC 104875</strain>
    </source>
</reference>
<feature type="domain" description="HTH luxR-type" evidence="4">
    <location>
        <begin position="879"/>
        <end position="942"/>
    </location>
</feature>
<dbReference type="PANTHER" id="PTHR16305:SF35">
    <property type="entry name" value="TRANSCRIPTIONAL ACTIVATOR DOMAIN"/>
    <property type="match status" value="1"/>
</dbReference>
<dbReference type="InterPro" id="IPR041664">
    <property type="entry name" value="AAA_16"/>
</dbReference>
<proteinExistence type="predicted"/>
<dbReference type="InterPro" id="IPR000792">
    <property type="entry name" value="Tscrpt_reg_LuxR_C"/>
</dbReference>
<dbReference type="SUPFAM" id="SSF52540">
    <property type="entry name" value="P-loop containing nucleoside triphosphate hydrolases"/>
    <property type="match status" value="1"/>
</dbReference>
<keyword evidence="2" id="KW-0067">ATP-binding</keyword>
<dbReference type="Pfam" id="PF00196">
    <property type="entry name" value="GerE"/>
    <property type="match status" value="1"/>
</dbReference>
<dbReference type="GO" id="GO:0004016">
    <property type="term" value="F:adenylate cyclase activity"/>
    <property type="evidence" value="ECO:0007669"/>
    <property type="project" value="TreeGrafter"/>
</dbReference>
<keyword evidence="1" id="KW-0547">Nucleotide-binding</keyword>
<dbReference type="SUPFAM" id="SSF46894">
    <property type="entry name" value="C-terminal effector domain of the bipartite response regulators"/>
    <property type="match status" value="1"/>
</dbReference>
<evidence type="ECO:0000313" key="5">
    <source>
        <dbReference type="EMBL" id="GIH18787.1"/>
    </source>
</evidence>
<dbReference type="GO" id="GO:0005524">
    <property type="term" value="F:ATP binding"/>
    <property type="evidence" value="ECO:0007669"/>
    <property type="project" value="UniProtKB-KW"/>
</dbReference>
<feature type="region of interest" description="Disordered" evidence="3">
    <location>
        <begin position="424"/>
        <end position="481"/>
    </location>
</feature>
<evidence type="ECO:0000259" key="4">
    <source>
        <dbReference type="PROSITE" id="PS50043"/>
    </source>
</evidence>
<dbReference type="InterPro" id="IPR036388">
    <property type="entry name" value="WH-like_DNA-bd_sf"/>
</dbReference>
<feature type="compositionally biased region" description="Acidic residues" evidence="3">
    <location>
        <begin position="426"/>
        <end position="466"/>
    </location>
</feature>
<sequence>MGMQVGADAQWPLGERDADLRRLLTALDSRPRALVIDGPTGSGRTRLVDELSRNAEQRGWQVIRAVTAPWLADLPLVALTALLHDQTAVSTPDDHGSLFRRVRQATVDASGGQPILLVVDDAHFLDDASAALVHFLAATGAITVAATTCADRPVPAPVAALCAVPQGVRADLRPLRRDSVVALLAASLPGPRDPALDERLWQLSQGSPLMLRELLTAAQQTGALRQDGGRWRLDGPLTASRRLRDVVNLRIGQLSAGVREVAEILAVAQPLGVAMLESLTSPEYLSAAEGTGLVVERVDGRRVSAALAHPLYADVLRAELPPARLRAIQRQLADRLDATGARRQDDLLRLVLWRSDVGDHLSPEVLLSAADRAAAGYDHATAGRLAVAAVAVGAGLRGHLAAAAALHNLGRVDEAEQILAGLSVDTEAENTEAENTEAENDEADDDEAADNEVDEAADNEVDDDEAGDRGAADKKAAADSWDQGQLALHRATILLHGYGRPRAAAATIAATIAGTRPSVAGGAHDAGLRDELDALHAQARLLRGEPAGALDEAARLLTHPDTGDRAVLAALLTAVPALAVQGRGRDTIDAAEYACQLATRLGEPSSPALDLIELTASIAYVTTGRLVEHAEQVSERYRQALSTGNEPARGMWALAGGSMALQRGAVVTAAEGLVEATHLLAEHPTLLGPYGLAWCLCDLATAYALAGDPRRAQDALDRADDVLAADIPLTQRLLARPWLEVARGDLARARDLALAAADEIGAAGFRVAQMQALLDAARIDPGDDVADRLGALAPRIDGPLIAAAVRFARAGAVREPGGLADAARAFEDAGMMLVAAEAWARAAEEYRRVGRTGPAALAAGHVTRLVPACEGASTPGLAAARRHAALTRREEQILRLVREGLTNRQIAERLVLSPRTVESHRNNAYRKLDVTSVEELSAVLDA</sequence>
<dbReference type="PANTHER" id="PTHR16305">
    <property type="entry name" value="TESTICULAR SOLUBLE ADENYLYL CYCLASE"/>
    <property type="match status" value="1"/>
</dbReference>
<dbReference type="GO" id="GO:0006355">
    <property type="term" value="P:regulation of DNA-templated transcription"/>
    <property type="evidence" value="ECO:0007669"/>
    <property type="project" value="InterPro"/>
</dbReference>
<evidence type="ECO:0000256" key="3">
    <source>
        <dbReference type="SAM" id="MobiDB-lite"/>
    </source>
</evidence>
<dbReference type="InterPro" id="IPR016032">
    <property type="entry name" value="Sig_transdc_resp-reg_C-effctor"/>
</dbReference>
<gene>
    <name evidence="5" type="ORF">Raf01_69590</name>
</gene>
<dbReference type="Gene3D" id="1.10.10.10">
    <property type="entry name" value="Winged helix-like DNA-binding domain superfamily/Winged helix DNA-binding domain"/>
    <property type="match status" value="1"/>
</dbReference>
<name>A0A8J3QZ36_9ACTN</name>
<dbReference type="InterPro" id="IPR027417">
    <property type="entry name" value="P-loop_NTPase"/>
</dbReference>
<keyword evidence="6" id="KW-1185">Reference proteome</keyword>
<dbReference type="PROSITE" id="PS50043">
    <property type="entry name" value="HTH_LUXR_2"/>
    <property type="match status" value="1"/>
</dbReference>
<dbReference type="AlphaFoldDB" id="A0A8J3QZ36"/>
<feature type="compositionally biased region" description="Basic and acidic residues" evidence="3">
    <location>
        <begin position="467"/>
        <end position="477"/>
    </location>
</feature>
<dbReference type="Proteomes" id="UP000642748">
    <property type="component" value="Unassembled WGS sequence"/>
</dbReference>
<dbReference type="Gene3D" id="3.40.50.300">
    <property type="entry name" value="P-loop containing nucleotide triphosphate hydrolases"/>
    <property type="match status" value="1"/>
</dbReference>
<dbReference type="Pfam" id="PF13191">
    <property type="entry name" value="AAA_16"/>
    <property type="match status" value="1"/>
</dbReference>
<comment type="caution">
    <text evidence="5">The sequence shown here is derived from an EMBL/GenBank/DDBJ whole genome shotgun (WGS) entry which is preliminary data.</text>
</comment>
<organism evidence="5 6">
    <name type="scientific">Rugosimonospora africana</name>
    <dbReference type="NCBI Taxonomy" id="556532"/>
    <lineage>
        <taxon>Bacteria</taxon>
        <taxon>Bacillati</taxon>
        <taxon>Actinomycetota</taxon>
        <taxon>Actinomycetes</taxon>
        <taxon>Micromonosporales</taxon>
        <taxon>Micromonosporaceae</taxon>
        <taxon>Rugosimonospora</taxon>
    </lineage>
</organism>
<accession>A0A8J3QZ36</accession>
<dbReference type="PRINTS" id="PR00038">
    <property type="entry name" value="HTHLUXR"/>
</dbReference>
<dbReference type="SMART" id="SM00421">
    <property type="entry name" value="HTH_LUXR"/>
    <property type="match status" value="1"/>
</dbReference>